<evidence type="ECO:0000259" key="13">
    <source>
        <dbReference type="Pfam" id="PF22618"/>
    </source>
</evidence>
<dbReference type="AlphaFoldDB" id="A0A8J3T1U6"/>
<name>A0A8J3T1U6_9ACTN</name>
<dbReference type="PANTHER" id="PTHR37461:SF1">
    <property type="entry name" value="ANTI-SIGMA-K FACTOR RSKA"/>
    <property type="match status" value="1"/>
</dbReference>
<evidence type="ECO:0000313" key="15">
    <source>
        <dbReference type="Proteomes" id="UP000634476"/>
    </source>
</evidence>
<evidence type="ECO:0000256" key="1">
    <source>
        <dbReference type="ARBA" id="ARBA00004167"/>
    </source>
</evidence>
<evidence type="ECO:0000256" key="10">
    <source>
        <dbReference type="ARBA" id="ARBA00030803"/>
    </source>
</evidence>
<dbReference type="GO" id="GO:0005886">
    <property type="term" value="C:plasma membrane"/>
    <property type="evidence" value="ECO:0007669"/>
    <property type="project" value="UniProtKB-SubCell"/>
</dbReference>
<keyword evidence="15" id="KW-1185">Reference proteome</keyword>
<keyword evidence="3" id="KW-1003">Cell membrane</keyword>
<dbReference type="InterPro" id="IPR018764">
    <property type="entry name" value="RskA_C"/>
</dbReference>
<dbReference type="EMBL" id="BOOK01000038">
    <property type="protein sequence ID" value="GII03365.1"/>
    <property type="molecule type" value="Genomic_DNA"/>
</dbReference>
<keyword evidence="4" id="KW-0812">Transmembrane</keyword>
<evidence type="ECO:0000256" key="11">
    <source>
        <dbReference type="SAM" id="MobiDB-lite"/>
    </source>
</evidence>
<dbReference type="InterPro" id="IPR053877">
    <property type="entry name" value="RskA_N"/>
</dbReference>
<evidence type="ECO:0000313" key="14">
    <source>
        <dbReference type="EMBL" id="GII03365.1"/>
    </source>
</evidence>
<evidence type="ECO:0000256" key="7">
    <source>
        <dbReference type="ARBA" id="ARBA00023136"/>
    </source>
</evidence>
<dbReference type="PANTHER" id="PTHR37461">
    <property type="entry name" value="ANTI-SIGMA-K FACTOR RSKA"/>
    <property type="match status" value="1"/>
</dbReference>
<dbReference type="Pfam" id="PF10099">
    <property type="entry name" value="RskA_C"/>
    <property type="match status" value="1"/>
</dbReference>
<proteinExistence type="predicted"/>
<dbReference type="RefSeq" id="WP_203877649.1">
    <property type="nucleotide sequence ID" value="NZ_BOOK01000038.1"/>
</dbReference>
<reference evidence="14" key="1">
    <citation type="submission" date="2021-01" db="EMBL/GenBank/DDBJ databases">
        <title>Whole genome shotgun sequence of Planobispora takensis NBRC 109077.</title>
        <authorList>
            <person name="Komaki H."/>
            <person name="Tamura T."/>
        </authorList>
    </citation>
    <scope>NUCLEOTIDE SEQUENCE</scope>
    <source>
        <strain evidence="14">NBRC 109077</strain>
    </source>
</reference>
<keyword evidence="5" id="KW-1133">Transmembrane helix</keyword>
<keyword evidence="8" id="KW-0804">Transcription</keyword>
<accession>A0A8J3T1U6</accession>
<organism evidence="14 15">
    <name type="scientific">Planobispora takensis</name>
    <dbReference type="NCBI Taxonomy" id="1367882"/>
    <lineage>
        <taxon>Bacteria</taxon>
        <taxon>Bacillati</taxon>
        <taxon>Actinomycetota</taxon>
        <taxon>Actinomycetes</taxon>
        <taxon>Streptosporangiales</taxon>
        <taxon>Streptosporangiaceae</taxon>
        <taxon>Planobispora</taxon>
    </lineage>
</organism>
<feature type="domain" description="Anti-sigma K factor RskA C-terminal" evidence="12">
    <location>
        <begin position="127"/>
        <end position="261"/>
    </location>
</feature>
<dbReference type="GO" id="GO:0016989">
    <property type="term" value="F:sigma factor antagonist activity"/>
    <property type="evidence" value="ECO:0007669"/>
    <property type="project" value="TreeGrafter"/>
</dbReference>
<feature type="domain" description="Anti-sigma-K factor RskA N-terminal" evidence="13">
    <location>
        <begin position="11"/>
        <end position="52"/>
    </location>
</feature>
<sequence>MNGALSGRDPHTLAGAYALDAVDDAERLRFEEHLERCAECAQEVRGFTETAARLGHAVALAPPPGMRERVLAQIGHVRQLPPVVALPVPEIPEVPEAPPSPRARRTGRSRRSGPAWWPKLTAGLTAVSVAAAVVLGVMAIRAQDLLDMSRQDNRQIAAVLAAPDARAVTGRTDTGGRARAVISRSRDRLVFVSSGLSPLPESSTYQLWRIGPSGTTSAGLLRPDASGGDPPPVVVEGIGGTATMGVTVEPAGGSRQPTSTPLIMLTLPEA</sequence>
<evidence type="ECO:0000256" key="2">
    <source>
        <dbReference type="ARBA" id="ARBA00004236"/>
    </source>
</evidence>
<feature type="compositionally biased region" description="Pro residues" evidence="11">
    <location>
        <begin position="91"/>
        <end position="101"/>
    </location>
</feature>
<keyword evidence="7" id="KW-0472">Membrane</keyword>
<evidence type="ECO:0000256" key="5">
    <source>
        <dbReference type="ARBA" id="ARBA00022989"/>
    </source>
</evidence>
<evidence type="ECO:0000256" key="4">
    <source>
        <dbReference type="ARBA" id="ARBA00022692"/>
    </source>
</evidence>
<dbReference type="Proteomes" id="UP000634476">
    <property type="component" value="Unassembled WGS sequence"/>
</dbReference>
<comment type="caution">
    <text evidence="14">The sequence shown here is derived from an EMBL/GenBank/DDBJ whole genome shotgun (WGS) entry which is preliminary data.</text>
</comment>
<dbReference type="InterPro" id="IPR041916">
    <property type="entry name" value="Anti_sigma_zinc_sf"/>
</dbReference>
<evidence type="ECO:0000259" key="12">
    <source>
        <dbReference type="Pfam" id="PF10099"/>
    </source>
</evidence>
<feature type="compositionally biased region" description="Basic residues" evidence="11">
    <location>
        <begin position="102"/>
        <end position="111"/>
    </location>
</feature>
<comment type="subcellular location">
    <subcellularLocation>
        <location evidence="2">Cell membrane</location>
    </subcellularLocation>
    <subcellularLocation>
        <location evidence="1">Membrane</location>
        <topology evidence="1">Single-pass membrane protein</topology>
    </subcellularLocation>
</comment>
<dbReference type="InterPro" id="IPR051474">
    <property type="entry name" value="Anti-sigma-K/W_factor"/>
</dbReference>
<evidence type="ECO:0000256" key="3">
    <source>
        <dbReference type="ARBA" id="ARBA00022475"/>
    </source>
</evidence>
<evidence type="ECO:0000256" key="6">
    <source>
        <dbReference type="ARBA" id="ARBA00023015"/>
    </source>
</evidence>
<dbReference type="Gene3D" id="1.10.10.1320">
    <property type="entry name" value="Anti-sigma factor, zinc-finger domain"/>
    <property type="match status" value="1"/>
</dbReference>
<feature type="region of interest" description="Disordered" evidence="11">
    <location>
        <begin position="91"/>
        <end position="112"/>
    </location>
</feature>
<dbReference type="GO" id="GO:0006417">
    <property type="term" value="P:regulation of translation"/>
    <property type="evidence" value="ECO:0007669"/>
    <property type="project" value="TreeGrafter"/>
</dbReference>
<keyword evidence="6" id="KW-0805">Transcription regulation</keyword>
<protein>
    <recommendedName>
        <fullName evidence="10">Regulator of SigK</fullName>
    </recommendedName>
    <alternativeName>
        <fullName evidence="9">Sigma-K anti-sigma factor RskA</fullName>
    </alternativeName>
</protein>
<dbReference type="Pfam" id="PF22618">
    <property type="entry name" value="RskA_N"/>
    <property type="match status" value="1"/>
</dbReference>
<evidence type="ECO:0000256" key="9">
    <source>
        <dbReference type="ARBA" id="ARBA00029829"/>
    </source>
</evidence>
<gene>
    <name evidence="14" type="ORF">Pta02_53730</name>
</gene>
<evidence type="ECO:0000256" key="8">
    <source>
        <dbReference type="ARBA" id="ARBA00023163"/>
    </source>
</evidence>